<feature type="region of interest" description="Disordered" evidence="21">
    <location>
        <begin position="289"/>
        <end position="317"/>
    </location>
</feature>
<comment type="caution">
    <text evidence="25">The sequence shown here is derived from an EMBL/GenBank/DDBJ whole genome shotgun (WGS) entry which is preliminary data.</text>
</comment>
<feature type="compositionally biased region" description="Low complexity" evidence="21">
    <location>
        <begin position="292"/>
        <end position="317"/>
    </location>
</feature>
<evidence type="ECO:0000256" key="4">
    <source>
        <dbReference type="ARBA" id="ARBA00022512"/>
    </source>
</evidence>
<comment type="catalytic activity">
    <reaction evidence="1">
        <text>Random endo-hydrolysis of N-acetyl-beta-D-glucosaminide (1-&gt;4)-beta-linkages in chitin and chitodextrins.</text>
        <dbReference type="EC" id="3.2.1.14"/>
    </reaction>
</comment>
<feature type="active site" description="Nucleophile" evidence="19">
    <location>
        <position position="119"/>
    </location>
</feature>
<evidence type="ECO:0000256" key="21">
    <source>
        <dbReference type="SAM" id="MobiDB-lite"/>
    </source>
</evidence>
<evidence type="ECO:0000256" key="6">
    <source>
        <dbReference type="ARBA" id="ARBA00022622"/>
    </source>
</evidence>
<comment type="subcellular location">
    <subcellularLocation>
        <location evidence="3">Membrane</location>
        <topology evidence="3">Lipid-anchor</topology>
        <topology evidence="3">GPI-anchor</topology>
    </subcellularLocation>
    <subcellularLocation>
        <location evidence="2">Secreted</location>
        <location evidence="2">Cell wall</location>
    </subcellularLocation>
</comment>
<dbReference type="InterPro" id="IPR017168">
    <property type="entry name" value="CHR-like"/>
</dbReference>
<evidence type="ECO:0000259" key="24">
    <source>
        <dbReference type="PROSITE" id="PS51762"/>
    </source>
</evidence>
<comment type="similarity">
    <text evidence="17">Belongs to the glycosyl hydrolase 16 family. CRH1 subfamily.</text>
</comment>
<protein>
    <recommendedName>
        <fullName evidence="18">Crh-like protein</fullName>
        <ecNumber evidence="18">3.2.-.-</ecNumber>
    </recommendedName>
</protein>
<evidence type="ECO:0000256" key="10">
    <source>
        <dbReference type="ARBA" id="ARBA00022801"/>
    </source>
</evidence>
<keyword evidence="5" id="KW-0964">Secreted</keyword>
<dbReference type="CDD" id="cd02183">
    <property type="entry name" value="GH16_fungal_CRH1_transglycosylase"/>
    <property type="match status" value="1"/>
</dbReference>
<keyword evidence="9 23" id="KW-0732">Signal</keyword>
<dbReference type="PANTHER" id="PTHR10963:SF68">
    <property type="entry name" value="GLYCOSIDASE CRH1-RELATED"/>
    <property type="match status" value="1"/>
</dbReference>
<dbReference type="PANTHER" id="PTHR10963">
    <property type="entry name" value="GLYCOSYL HYDROLASE-RELATED"/>
    <property type="match status" value="1"/>
</dbReference>
<keyword evidence="15" id="KW-0326">Glycosidase</keyword>
<dbReference type="InterPro" id="IPR050546">
    <property type="entry name" value="Glycosyl_Hydrlase_16"/>
</dbReference>
<gene>
    <name evidence="25" type="ORF">WICPIJ_009860</name>
</gene>
<keyword evidence="6" id="KW-0336">GPI-anchor</keyword>
<proteinExistence type="inferred from homology"/>
<feature type="region of interest" description="Disordered" evidence="21">
    <location>
        <begin position="338"/>
        <end position="374"/>
    </location>
</feature>
<evidence type="ECO:0000256" key="7">
    <source>
        <dbReference type="ARBA" id="ARBA00022676"/>
    </source>
</evidence>
<dbReference type="GO" id="GO:0016757">
    <property type="term" value="F:glycosyltransferase activity"/>
    <property type="evidence" value="ECO:0007669"/>
    <property type="project" value="UniProtKB-KW"/>
</dbReference>
<dbReference type="GO" id="GO:0005975">
    <property type="term" value="P:carbohydrate metabolic process"/>
    <property type="evidence" value="ECO:0007669"/>
    <property type="project" value="InterPro"/>
</dbReference>
<feature type="signal peptide" evidence="23">
    <location>
        <begin position="1"/>
        <end position="19"/>
    </location>
</feature>
<keyword evidence="11 18" id="KW-0472">Membrane</keyword>
<keyword evidence="4" id="KW-0134">Cell wall</keyword>
<dbReference type="EC" id="3.2.-.-" evidence="18"/>
<evidence type="ECO:0000256" key="19">
    <source>
        <dbReference type="PIRSR" id="PIRSR037299-1"/>
    </source>
</evidence>
<evidence type="ECO:0000256" key="17">
    <source>
        <dbReference type="ARBA" id="ARBA00038074"/>
    </source>
</evidence>
<evidence type="ECO:0000256" key="11">
    <source>
        <dbReference type="ARBA" id="ARBA00023136"/>
    </source>
</evidence>
<reference evidence="25" key="2">
    <citation type="submission" date="2021-01" db="EMBL/GenBank/DDBJ databases">
        <authorList>
            <person name="Schikora-Tamarit M.A."/>
        </authorList>
    </citation>
    <scope>NUCLEOTIDE SEQUENCE</scope>
    <source>
        <strain evidence="25">CBS2887</strain>
    </source>
</reference>
<evidence type="ECO:0000313" key="25">
    <source>
        <dbReference type="EMBL" id="KAH3673241.1"/>
    </source>
</evidence>
<keyword evidence="26" id="KW-1185">Reference proteome</keyword>
<evidence type="ECO:0000256" key="9">
    <source>
        <dbReference type="ARBA" id="ARBA00022729"/>
    </source>
</evidence>
<feature type="compositionally biased region" description="Polar residues" evidence="21">
    <location>
        <begin position="344"/>
        <end position="357"/>
    </location>
</feature>
<dbReference type="GO" id="GO:0031505">
    <property type="term" value="P:fungal-type cell wall organization"/>
    <property type="evidence" value="ECO:0007669"/>
    <property type="project" value="TreeGrafter"/>
</dbReference>
<dbReference type="OrthoDB" id="4781at2759"/>
<evidence type="ECO:0000256" key="23">
    <source>
        <dbReference type="SAM" id="SignalP"/>
    </source>
</evidence>
<dbReference type="EMBL" id="JAEUBG010005684">
    <property type="protein sequence ID" value="KAH3673241.1"/>
    <property type="molecule type" value="Genomic_DNA"/>
</dbReference>
<feature type="active site" description="Proton donor" evidence="19">
    <location>
        <position position="123"/>
    </location>
</feature>
<evidence type="ECO:0000256" key="20">
    <source>
        <dbReference type="PIRSR" id="PIRSR037299-2"/>
    </source>
</evidence>
<keyword evidence="7" id="KW-0328">Glycosyltransferase</keyword>
<evidence type="ECO:0000256" key="1">
    <source>
        <dbReference type="ARBA" id="ARBA00000822"/>
    </source>
</evidence>
<keyword evidence="16" id="KW-0961">Cell wall biogenesis/degradation</keyword>
<keyword evidence="14" id="KW-0449">Lipoprotein</keyword>
<feature type="disulfide bond" evidence="20">
    <location>
        <begin position="24"/>
        <end position="33"/>
    </location>
</feature>
<evidence type="ECO:0000256" key="8">
    <source>
        <dbReference type="ARBA" id="ARBA00022679"/>
    </source>
</evidence>
<dbReference type="Pfam" id="PF00722">
    <property type="entry name" value="Glyco_hydro_16"/>
    <property type="match status" value="1"/>
</dbReference>
<accession>A0A9P8PJM2</accession>
<evidence type="ECO:0000313" key="26">
    <source>
        <dbReference type="Proteomes" id="UP000774326"/>
    </source>
</evidence>
<dbReference type="Proteomes" id="UP000774326">
    <property type="component" value="Unassembled WGS sequence"/>
</dbReference>
<evidence type="ECO:0000256" key="18">
    <source>
        <dbReference type="PIRNR" id="PIRNR037299"/>
    </source>
</evidence>
<name>A0A9P8PJM2_WICPI</name>
<dbReference type="SUPFAM" id="SSF49899">
    <property type="entry name" value="Concanavalin A-like lectins/glucanases"/>
    <property type="match status" value="1"/>
</dbReference>
<evidence type="ECO:0000256" key="22">
    <source>
        <dbReference type="SAM" id="Phobius"/>
    </source>
</evidence>
<reference evidence="25" key="1">
    <citation type="journal article" date="2021" name="Open Biol.">
        <title>Shared evolutionary footprints suggest mitochondrial oxidative damage underlies multiple complex I losses in fungi.</title>
        <authorList>
            <person name="Schikora-Tamarit M.A."/>
            <person name="Marcet-Houben M."/>
            <person name="Nosek J."/>
            <person name="Gabaldon T."/>
        </authorList>
    </citation>
    <scope>NUCLEOTIDE SEQUENCE</scope>
    <source>
        <strain evidence="25">CBS2887</strain>
    </source>
</reference>
<dbReference type="FunFam" id="2.60.120.200:FF:000162">
    <property type="entry name" value="Glycosidase"/>
    <property type="match status" value="1"/>
</dbReference>
<evidence type="ECO:0000256" key="3">
    <source>
        <dbReference type="ARBA" id="ARBA00004589"/>
    </source>
</evidence>
<keyword evidence="22" id="KW-1133">Transmembrane helix</keyword>
<dbReference type="GO" id="GO:0008843">
    <property type="term" value="F:endochitinase activity"/>
    <property type="evidence" value="ECO:0007669"/>
    <property type="project" value="UniProtKB-EC"/>
</dbReference>
<evidence type="ECO:0000256" key="13">
    <source>
        <dbReference type="ARBA" id="ARBA00023180"/>
    </source>
</evidence>
<keyword evidence="22" id="KW-0812">Transmembrane</keyword>
<dbReference type="AlphaFoldDB" id="A0A9P8PJM2"/>
<dbReference type="Gene3D" id="2.60.120.200">
    <property type="match status" value="1"/>
</dbReference>
<keyword evidence="12 20" id="KW-1015">Disulfide bond</keyword>
<evidence type="ECO:0000256" key="14">
    <source>
        <dbReference type="ARBA" id="ARBA00023288"/>
    </source>
</evidence>
<feature type="transmembrane region" description="Helical" evidence="22">
    <location>
        <begin position="401"/>
        <end position="422"/>
    </location>
</feature>
<evidence type="ECO:0000256" key="2">
    <source>
        <dbReference type="ARBA" id="ARBA00004191"/>
    </source>
</evidence>
<feature type="domain" description="GH16" evidence="24">
    <location>
        <begin position="18"/>
        <end position="227"/>
    </location>
</feature>
<dbReference type="GO" id="GO:0009277">
    <property type="term" value="C:fungal-type cell wall"/>
    <property type="evidence" value="ECO:0007669"/>
    <property type="project" value="TreeGrafter"/>
</dbReference>
<evidence type="ECO:0000256" key="5">
    <source>
        <dbReference type="ARBA" id="ARBA00022525"/>
    </source>
</evidence>
<dbReference type="PROSITE" id="PS51762">
    <property type="entry name" value="GH16_2"/>
    <property type="match status" value="1"/>
</dbReference>
<evidence type="ECO:0000256" key="15">
    <source>
        <dbReference type="ARBA" id="ARBA00023295"/>
    </source>
</evidence>
<evidence type="ECO:0000256" key="12">
    <source>
        <dbReference type="ARBA" id="ARBA00023157"/>
    </source>
</evidence>
<keyword evidence="8" id="KW-0808">Transferase</keyword>
<organism evidence="25 26">
    <name type="scientific">Wickerhamomyces pijperi</name>
    <name type="common">Yeast</name>
    <name type="synonym">Pichia pijperi</name>
    <dbReference type="NCBI Taxonomy" id="599730"/>
    <lineage>
        <taxon>Eukaryota</taxon>
        <taxon>Fungi</taxon>
        <taxon>Dikarya</taxon>
        <taxon>Ascomycota</taxon>
        <taxon>Saccharomycotina</taxon>
        <taxon>Saccharomycetes</taxon>
        <taxon>Phaffomycetales</taxon>
        <taxon>Wickerhamomycetaceae</taxon>
        <taxon>Wickerhamomyces</taxon>
    </lineage>
</organism>
<evidence type="ECO:0000256" key="16">
    <source>
        <dbReference type="ARBA" id="ARBA00023316"/>
    </source>
</evidence>
<dbReference type="InterPro" id="IPR013320">
    <property type="entry name" value="ConA-like_dom_sf"/>
</dbReference>
<keyword evidence="13" id="KW-0325">Glycoprotein</keyword>
<feature type="chain" id="PRO_5040372113" description="Crh-like protein" evidence="23">
    <location>
        <begin position="20"/>
        <end position="423"/>
    </location>
</feature>
<dbReference type="InterPro" id="IPR000757">
    <property type="entry name" value="Beta-glucanase-like"/>
</dbReference>
<sequence length="423" mass="46014">MFLSTLALATLLSLPATNAQTAVCNPLTSEVTCPADKALSSSFTEDFKTPSKWFAAETFPDRIAYGEDGLSVTLTKRYDNPAIKSNFYIMFGKLEVVMKAAPGRGVVSSFYLQSDDLDEIDLEWIGSDNTEVQTNYFSKGNTSTYDRGQFHGVYEPQQTFHNYTIDWTNEALTWYLDGQVLRVLRNDSASGYPQSPMYIMSGVWAGGDPDNAPGTIQWAGGLTDFTQAPFSMCVKKVIVTDYSTGTEYSYTDKTGKWSSIEAKNGAVMGRLERGAKEFSLLAEGLEVESYTDEASSSSAESSTSITESEQSQVNTDSGIASSISRAGIAYSSTYSSISTRSLSPKTSTLESVSSSNTTDEDYPTTMQYSNSSGSISNYSSSYFRNSNKDQDHQSTSNGVSFLKRGVGAIIVSFALSVMVLILI</sequence>
<dbReference type="PIRSF" id="PIRSF037299">
    <property type="entry name" value="Glycosidase_CRH1_prd"/>
    <property type="match status" value="1"/>
</dbReference>
<dbReference type="GO" id="GO:0098552">
    <property type="term" value="C:side of membrane"/>
    <property type="evidence" value="ECO:0007669"/>
    <property type="project" value="UniProtKB-KW"/>
</dbReference>
<keyword evidence="10 18" id="KW-0378">Hydrolase</keyword>